<dbReference type="Pfam" id="PF07635">
    <property type="entry name" value="PSCyt1"/>
    <property type="match status" value="1"/>
</dbReference>
<dbReference type="GO" id="GO:0009055">
    <property type="term" value="F:electron transfer activity"/>
    <property type="evidence" value="ECO:0007669"/>
    <property type="project" value="InterPro"/>
</dbReference>
<gene>
    <name evidence="2" type="ORF">GALL_218720</name>
</gene>
<accession>A0A1J5RJ71</accession>
<proteinExistence type="predicted"/>
<dbReference type="AlphaFoldDB" id="A0A1J5RJ71"/>
<reference evidence="2" key="1">
    <citation type="submission" date="2016-10" db="EMBL/GenBank/DDBJ databases">
        <title>Sequence of Gallionella enrichment culture.</title>
        <authorList>
            <person name="Poehlein A."/>
            <person name="Muehling M."/>
            <person name="Daniel R."/>
        </authorList>
    </citation>
    <scope>NUCLEOTIDE SEQUENCE</scope>
</reference>
<feature type="domain" description="Cytochrome C Planctomycete-type" evidence="1">
    <location>
        <begin position="43"/>
        <end position="94"/>
    </location>
</feature>
<sequence>MKNDIFLGGLALVAALLVIAFPVQAQEEVSYKADIHPILHDYCLSCHQPGGKGYEASGLDMTTYQSLMKGTKFGSVIKPGDSFTSVLIQLVEGRAHASIKMPLGMEGGLSKKNINLLKKWVDQGAKEN</sequence>
<name>A0A1J5RJ71_9ZZZZ</name>
<dbReference type="PANTHER" id="PTHR35889:SF3">
    <property type="entry name" value="F-BOX DOMAIN-CONTAINING PROTEIN"/>
    <property type="match status" value="1"/>
</dbReference>
<dbReference type="GO" id="GO:0020037">
    <property type="term" value="F:heme binding"/>
    <property type="evidence" value="ECO:0007669"/>
    <property type="project" value="InterPro"/>
</dbReference>
<dbReference type="EMBL" id="MLJW01000154">
    <property type="protein sequence ID" value="OIQ96118.1"/>
    <property type="molecule type" value="Genomic_DNA"/>
</dbReference>
<dbReference type="PANTHER" id="PTHR35889">
    <property type="entry name" value="CYCLOINULO-OLIGOSACCHARIDE FRUCTANOTRANSFERASE-RELATED"/>
    <property type="match status" value="1"/>
</dbReference>
<dbReference type="SUPFAM" id="SSF46626">
    <property type="entry name" value="Cytochrome c"/>
    <property type="match status" value="1"/>
</dbReference>
<organism evidence="2">
    <name type="scientific">mine drainage metagenome</name>
    <dbReference type="NCBI Taxonomy" id="410659"/>
    <lineage>
        <taxon>unclassified sequences</taxon>
        <taxon>metagenomes</taxon>
        <taxon>ecological metagenomes</taxon>
    </lineage>
</organism>
<evidence type="ECO:0000259" key="1">
    <source>
        <dbReference type="Pfam" id="PF07635"/>
    </source>
</evidence>
<dbReference type="InterPro" id="IPR011429">
    <property type="entry name" value="Cyt_c_Planctomycete-type"/>
</dbReference>
<protein>
    <submittedName>
        <fullName evidence="2">Planctomycete cytochrome C</fullName>
    </submittedName>
</protein>
<evidence type="ECO:0000313" key="2">
    <source>
        <dbReference type="EMBL" id="OIQ96118.1"/>
    </source>
</evidence>
<comment type="caution">
    <text evidence="2">The sequence shown here is derived from an EMBL/GenBank/DDBJ whole genome shotgun (WGS) entry which is preliminary data.</text>
</comment>
<dbReference type="InterPro" id="IPR036909">
    <property type="entry name" value="Cyt_c-like_dom_sf"/>
</dbReference>